<feature type="non-terminal residue" evidence="4">
    <location>
        <position position="1"/>
    </location>
</feature>
<dbReference type="Gene3D" id="3.40.390.10">
    <property type="entry name" value="Collagenase (Catalytic Domain)"/>
    <property type="match status" value="1"/>
</dbReference>
<protein>
    <recommendedName>
        <fullName evidence="6">DUF5117 domain-containing protein</fullName>
    </recommendedName>
</protein>
<evidence type="ECO:0008006" key="6">
    <source>
        <dbReference type="Google" id="ProtNLM"/>
    </source>
</evidence>
<dbReference type="CDD" id="cd04276">
    <property type="entry name" value="ZnMc_MMP_like_2"/>
    <property type="match status" value="1"/>
</dbReference>
<keyword evidence="5" id="KW-1185">Reference proteome</keyword>
<feature type="compositionally biased region" description="Low complexity" evidence="1">
    <location>
        <begin position="109"/>
        <end position="131"/>
    </location>
</feature>
<dbReference type="PANTHER" id="PTHR38478:SF1">
    <property type="entry name" value="ZINC DEPENDENT METALLOPROTEASE DOMAIN LIPOPROTEIN"/>
    <property type="match status" value="1"/>
</dbReference>
<evidence type="ECO:0000259" key="3">
    <source>
        <dbReference type="Pfam" id="PF17148"/>
    </source>
</evidence>
<dbReference type="PANTHER" id="PTHR38478">
    <property type="entry name" value="PEPTIDASE M1A AND M12B"/>
    <property type="match status" value="1"/>
</dbReference>
<feature type="domain" description="EcxA zinc-binding" evidence="2">
    <location>
        <begin position="570"/>
        <end position="886"/>
    </location>
</feature>
<evidence type="ECO:0000313" key="4">
    <source>
        <dbReference type="EMBL" id="PQV64156.1"/>
    </source>
</evidence>
<dbReference type="EMBL" id="NIGF01000007">
    <property type="protein sequence ID" value="PQV64156.1"/>
    <property type="molecule type" value="Genomic_DNA"/>
</dbReference>
<reference evidence="4 5" key="1">
    <citation type="journal article" date="2018" name="Syst. Appl. Microbiol.">
        <title>Abditibacterium utsteinense sp. nov., the first cultivated member of candidate phylum FBP, isolated from ice-free Antarctic soil samples.</title>
        <authorList>
            <person name="Tahon G."/>
            <person name="Tytgat B."/>
            <person name="Lebbe L."/>
            <person name="Carlier A."/>
            <person name="Willems A."/>
        </authorList>
    </citation>
    <scope>NUCLEOTIDE SEQUENCE [LARGE SCALE GENOMIC DNA]</scope>
    <source>
        <strain evidence="4 5">LMG 29911</strain>
    </source>
</reference>
<organism evidence="4 5">
    <name type="scientific">Abditibacterium utsteinense</name>
    <dbReference type="NCBI Taxonomy" id="1960156"/>
    <lineage>
        <taxon>Bacteria</taxon>
        <taxon>Pseudomonadati</taxon>
        <taxon>Abditibacteriota</taxon>
        <taxon>Abditibacteriia</taxon>
        <taxon>Abditibacteriales</taxon>
        <taxon>Abditibacteriaceae</taxon>
        <taxon>Abditibacterium</taxon>
    </lineage>
</organism>
<dbReference type="InParanoid" id="A0A2S8STP7"/>
<name>A0A2S8STP7_9BACT</name>
<evidence type="ECO:0000313" key="5">
    <source>
        <dbReference type="Proteomes" id="UP000237684"/>
    </source>
</evidence>
<proteinExistence type="predicted"/>
<feature type="compositionally biased region" description="Pro residues" evidence="1">
    <location>
        <begin position="68"/>
        <end position="102"/>
    </location>
</feature>
<dbReference type="InterPro" id="IPR034032">
    <property type="entry name" value="Zn_MMP-like_bac"/>
</dbReference>
<sequence>QPMNCNSNCFSRDSLHPTNLQCPAACGVGSFTFCEKEVFVLRYFAPLALVFALFGPANIPAQAQVGPQPTPVPTPAPLPVPTPLPNPAPGATPLPVPTPAPQDPRKGDTPAGAAPVSGAAASATPGATPSVTPTPAPPKTIEELTKGYDKTEGLFTLFRKLEKNDQKILAEVKESQIGPLFLLQSTYATGNAGRITAGRPANDLVWRFERTPDDRLILSTPNLWYRSNDPNLKKAVERDFPDAFLAGFPILARSDARKTVLIDFSVLFDGSVSGLNTALQSDGPLRGLVDSYALDSDLSFYESVKNFPTNLVVDVRYNFKRVGPPSPLGGSDAQADPRSLPVRVTYNLYALPQSRSQGGYQPRLADPRVGFFINGQLSAGRSGFESFDDDAASDPRVVYINRWNLQKKDPNAKISAPVKPIVFYLDTSIPVIYRNAVRQGILSWNRAFEPLGFKGAIEVKDAPVNDWDTADMRFNTIRWVASPPSGSGAYAVALMRENPLTGEILNAGINVNSNFVRVAYQEKQEVINPLDDVRKSQALNGAACELDEGWHQNALRGLETAQLAGLPLDNKTYVNQLLRGIVAHEFGHILGLRHNFVASTFLTPAQLKSPILTKNQGVSASVMDYVGFNAFGLKSGAALFNSGPGKYDKWAISYGYMPIQATSPSAEKPLLRRIAARTNEPGLAYQSDELADDYDPTIVRYDLSSDPLAYAEKSFGETRELLKTLGARKPKTGETYSSFTRRLRGLIRANGRDAGIAARYVGGAINRRVVRGDKGEKTPFSPVPLAQQRRALALLQRRIFAPGAFAIPASYLTKTAADPYDFDDAGADAAFPIREDIARVRVGVLNSLFDGARLTRIANTTWKFPTQTLGFPELFSTVRRGVWGNLGAKTQVSAEQRDLARAHLRILTDLSTEKRAAPADAKLVAFSELQTLKKSLAGPRQTSPDALTRLFFADTLRRINAALVKKPE</sequence>
<dbReference type="Proteomes" id="UP000237684">
    <property type="component" value="Unassembled WGS sequence"/>
</dbReference>
<dbReference type="SUPFAM" id="SSF55486">
    <property type="entry name" value="Metalloproteases ('zincins'), catalytic domain"/>
    <property type="match status" value="1"/>
</dbReference>
<dbReference type="InterPro" id="IPR032534">
    <property type="entry name" value="EcxA_zinc-bd"/>
</dbReference>
<evidence type="ECO:0000259" key="2">
    <source>
        <dbReference type="Pfam" id="PF16313"/>
    </source>
</evidence>
<dbReference type="InterPro" id="IPR024079">
    <property type="entry name" value="MetalloPept_cat_dom_sf"/>
</dbReference>
<accession>A0A2S8STP7</accession>
<evidence type="ECO:0000256" key="1">
    <source>
        <dbReference type="SAM" id="MobiDB-lite"/>
    </source>
</evidence>
<gene>
    <name evidence="4" type="ORF">B1R32_107182</name>
</gene>
<dbReference type="InterPro" id="IPR033413">
    <property type="entry name" value="DUF5117"/>
</dbReference>
<feature type="region of interest" description="Disordered" evidence="1">
    <location>
        <begin position="65"/>
        <end position="142"/>
    </location>
</feature>
<comment type="caution">
    <text evidence="4">The sequence shown here is derived from an EMBL/GenBank/DDBJ whole genome shotgun (WGS) entry which is preliminary data.</text>
</comment>
<dbReference type="GO" id="GO:0008237">
    <property type="term" value="F:metallopeptidase activity"/>
    <property type="evidence" value="ECO:0007669"/>
    <property type="project" value="InterPro"/>
</dbReference>
<dbReference type="Pfam" id="PF17148">
    <property type="entry name" value="DUF5117"/>
    <property type="match status" value="1"/>
</dbReference>
<dbReference type="AlphaFoldDB" id="A0A2S8STP7"/>
<feature type="domain" description="DUF5117" evidence="3">
    <location>
        <begin position="200"/>
        <end position="408"/>
    </location>
</feature>
<dbReference type="Pfam" id="PF16313">
    <property type="entry name" value="DUF4953"/>
    <property type="match status" value="1"/>
</dbReference>